<evidence type="ECO:0000256" key="4">
    <source>
        <dbReference type="ARBA" id="ARBA00022597"/>
    </source>
</evidence>
<evidence type="ECO:0000313" key="11">
    <source>
        <dbReference type="EMBL" id="AJR05086.1"/>
    </source>
</evidence>
<evidence type="ECO:0000256" key="2">
    <source>
        <dbReference type="ARBA" id="ARBA00022448"/>
    </source>
</evidence>
<dbReference type="EMBL" id="CP005973">
    <property type="protein sequence ID" value="AJR05086.1"/>
    <property type="molecule type" value="Genomic_DNA"/>
</dbReference>
<dbReference type="PIRSF" id="PIRSF006351">
    <property type="entry name" value="PTS_EIIC-Cellobiose"/>
    <property type="match status" value="1"/>
</dbReference>
<evidence type="ECO:0000313" key="12">
    <source>
        <dbReference type="Proteomes" id="UP000032303"/>
    </source>
</evidence>
<dbReference type="PROSITE" id="PS51105">
    <property type="entry name" value="PTS_EIIC_TYPE_3"/>
    <property type="match status" value="1"/>
</dbReference>
<organism evidence="11 12">
    <name type="scientific">Photobacterium gaetbulicola Gung47</name>
    <dbReference type="NCBI Taxonomy" id="658445"/>
    <lineage>
        <taxon>Bacteria</taxon>
        <taxon>Pseudomonadati</taxon>
        <taxon>Pseudomonadota</taxon>
        <taxon>Gammaproteobacteria</taxon>
        <taxon>Vibrionales</taxon>
        <taxon>Vibrionaceae</taxon>
        <taxon>Photobacterium</taxon>
    </lineage>
</organism>
<keyword evidence="4 8" id="KW-0762">Sugar transport</keyword>
<dbReference type="InterPro" id="IPR051088">
    <property type="entry name" value="PTS_Sugar-EIIC/EIIB"/>
</dbReference>
<comment type="function">
    <text evidence="8">The phosphoenolpyruvate-dependent sugar phosphotransferase system (PTS), a major carbohydrate active -transport system, catalyzes the phosphorylation of incoming sugar substrates concomitant with their translocation across the cell membrane.</text>
</comment>
<evidence type="ECO:0000259" key="10">
    <source>
        <dbReference type="PROSITE" id="PS51105"/>
    </source>
</evidence>
<feature type="transmembrane region" description="Helical" evidence="9">
    <location>
        <begin position="108"/>
        <end position="125"/>
    </location>
</feature>
<feature type="transmembrane region" description="Helical" evidence="9">
    <location>
        <begin position="137"/>
        <end position="158"/>
    </location>
</feature>
<evidence type="ECO:0000256" key="8">
    <source>
        <dbReference type="PIRNR" id="PIRNR006351"/>
    </source>
</evidence>
<dbReference type="InterPro" id="IPR003352">
    <property type="entry name" value="PTS_EIIC"/>
</dbReference>
<dbReference type="KEGG" id="pgb:H744_1c0053"/>
<dbReference type="GO" id="GO:0009401">
    <property type="term" value="P:phosphoenolpyruvate-dependent sugar phosphotransferase system"/>
    <property type="evidence" value="ECO:0007669"/>
    <property type="project" value="InterPro"/>
</dbReference>
<feature type="transmembrane region" description="Helical" evidence="9">
    <location>
        <begin position="80"/>
        <end position="101"/>
    </location>
</feature>
<keyword evidence="2 8" id="KW-0813">Transport</keyword>
<reference evidence="11 12" key="1">
    <citation type="submission" date="2013-05" db="EMBL/GenBank/DDBJ databases">
        <title>Complete genome sequence of the lipase-producing bacterium Photobacterium gaetbulicola Gung47.</title>
        <authorList>
            <person name="Kim Y.-O."/>
        </authorList>
    </citation>
    <scope>NUCLEOTIDE SEQUENCE [LARGE SCALE GENOMIC DNA]</scope>
    <source>
        <strain evidence="11 12">Gung47</strain>
    </source>
</reference>
<name>A0A0C5W168_9GAMM</name>
<dbReference type="InterPro" id="IPR004501">
    <property type="entry name" value="PTS_EIIC_3"/>
</dbReference>
<dbReference type="PANTHER" id="PTHR33989">
    <property type="match status" value="1"/>
</dbReference>
<dbReference type="Proteomes" id="UP000032303">
    <property type="component" value="Chromosome 1"/>
</dbReference>
<evidence type="ECO:0000256" key="9">
    <source>
        <dbReference type="SAM" id="Phobius"/>
    </source>
</evidence>
<feature type="transmembrane region" description="Helical" evidence="9">
    <location>
        <begin position="383"/>
        <end position="411"/>
    </location>
</feature>
<protein>
    <recommendedName>
        <fullName evidence="8">Permease IIC component</fullName>
    </recommendedName>
</protein>
<feature type="transmembrane region" description="Helical" evidence="9">
    <location>
        <begin position="230"/>
        <end position="255"/>
    </location>
</feature>
<feature type="transmembrane region" description="Helical" evidence="9">
    <location>
        <begin position="178"/>
        <end position="198"/>
    </location>
</feature>
<dbReference type="PANTHER" id="PTHR33989:SF4">
    <property type="entry name" value="PTS SYSTEM N,N'-DIACETYLCHITOBIOSE-SPECIFIC EIIC COMPONENT"/>
    <property type="match status" value="1"/>
</dbReference>
<evidence type="ECO:0000256" key="7">
    <source>
        <dbReference type="ARBA" id="ARBA00023136"/>
    </source>
</evidence>
<evidence type="ECO:0000256" key="5">
    <source>
        <dbReference type="ARBA" id="ARBA00022692"/>
    </source>
</evidence>
<evidence type="ECO:0000256" key="1">
    <source>
        <dbReference type="ARBA" id="ARBA00004651"/>
    </source>
</evidence>
<gene>
    <name evidence="11" type="ORF">H744_1c0053</name>
</gene>
<dbReference type="PATRIC" id="fig|658445.3.peg.63"/>
<dbReference type="OrthoDB" id="5843984at2"/>
<accession>A0A0C5W168</accession>
<feature type="domain" description="PTS EIIC type-3" evidence="10">
    <location>
        <begin position="8"/>
        <end position="413"/>
    </location>
</feature>
<proteinExistence type="predicted"/>
<evidence type="ECO:0000256" key="3">
    <source>
        <dbReference type="ARBA" id="ARBA00022475"/>
    </source>
</evidence>
<dbReference type="Pfam" id="PF02378">
    <property type="entry name" value="PTS_EIIC"/>
    <property type="match status" value="1"/>
</dbReference>
<keyword evidence="5 9" id="KW-0812">Transmembrane</keyword>
<dbReference type="AlphaFoldDB" id="A0A0C5W168"/>
<evidence type="ECO:0000256" key="6">
    <source>
        <dbReference type="ARBA" id="ARBA00022989"/>
    </source>
</evidence>
<keyword evidence="12" id="KW-1185">Reference proteome</keyword>
<keyword evidence="6 9" id="KW-1133">Transmembrane helix</keyword>
<dbReference type="HOGENOM" id="CLU_029688_1_0_6"/>
<dbReference type="GO" id="GO:0008982">
    <property type="term" value="F:protein-N(PI)-phosphohistidine-sugar phosphotransferase activity"/>
    <property type="evidence" value="ECO:0007669"/>
    <property type="project" value="UniProtKB-UniRule"/>
</dbReference>
<feature type="transmembrane region" description="Helical" evidence="9">
    <location>
        <begin position="287"/>
        <end position="308"/>
    </location>
</feature>
<dbReference type="GO" id="GO:0005886">
    <property type="term" value="C:plasma membrane"/>
    <property type="evidence" value="ECO:0007669"/>
    <property type="project" value="UniProtKB-SubCell"/>
</dbReference>
<dbReference type="STRING" id="658445.H744_1c0053"/>
<feature type="transmembrane region" description="Helical" evidence="9">
    <location>
        <begin position="32"/>
        <end position="53"/>
    </location>
</feature>
<dbReference type="InterPro" id="IPR004796">
    <property type="entry name" value="PTS_IIC_cello"/>
</dbReference>
<keyword evidence="11" id="KW-0808">Transferase</keyword>
<keyword evidence="3 8" id="KW-1003">Cell membrane</keyword>
<keyword evidence="7 8" id="KW-0472">Membrane</keyword>
<comment type="subcellular location">
    <subcellularLocation>
        <location evidence="1">Cell membrane</location>
        <topology evidence="1">Multi-pass membrane protein</topology>
    </subcellularLocation>
</comment>
<sequence length="426" mass="46447">MEKMMHWIERYAMPVAGKVSQSRYLNAMKDGFAYAIPFLLTGSFVLLLLNLPLTDPSNFLYMEWYTDWVVEARAKYMQPFYVSMGIMTLFIAFGIGSSLSASYGLHNITGGFLAMFSFLLVAAPVEQGAMSVSYLDAKGIFTAILTAIISVHVLRICVQKGITIKLPPSVPPAIAKSFELIVPVAIVIVLLHPINLMIDAATDGAVTLLPELIITVLQPLVVVSDSLPALLMAVFFVQVLWVAGINGGTIVLSVLTPFLFANLQVNQDAILAGEEASRIFVAGFWDYFIFMGGAGCTFSLACVMAFWSKNSHLRTIGRLSIVPGMFNINEPLIFGTPMVMNPVLFIPFIFIPMINATIAWFATTSGLVGNVVTLLPWTTPAPLGAFLATNLGTTALLLSITLIITSVLMYLPFVRMYEKTLEEQAA</sequence>
<feature type="transmembrane region" description="Helical" evidence="9">
    <location>
        <begin position="343"/>
        <end position="363"/>
    </location>
</feature>
<dbReference type="NCBIfam" id="TIGR00410">
    <property type="entry name" value="lacE"/>
    <property type="match status" value="1"/>
</dbReference>